<dbReference type="Proteomes" id="UP001211894">
    <property type="component" value="Unassembled WGS sequence"/>
</dbReference>
<organism evidence="1 3">
    <name type="scientific">Bacillus changyiensis</name>
    <dbReference type="NCBI Taxonomy" id="3004103"/>
    <lineage>
        <taxon>Bacteria</taxon>
        <taxon>Bacillati</taxon>
        <taxon>Bacillota</taxon>
        <taxon>Bacilli</taxon>
        <taxon>Bacillales</taxon>
        <taxon>Bacillaceae</taxon>
        <taxon>Bacillus</taxon>
    </lineage>
</organism>
<evidence type="ECO:0008006" key="4">
    <source>
        <dbReference type="Google" id="ProtNLM"/>
    </source>
</evidence>
<name>A0ABT4X897_9BACI</name>
<keyword evidence="3" id="KW-1185">Reference proteome</keyword>
<evidence type="ECO:0000313" key="2">
    <source>
        <dbReference type="EMBL" id="MDA7028499.1"/>
    </source>
</evidence>
<reference evidence="1 3" key="1">
    <citation type="submission" date="2023-01" db="EMBL/GenBank/DDBJ databases">
        <title>Bacillus changyiensis sp. nov., isolated from a coastal deposit.</title>
        <authorList>
            <person name="Xiao G."/>
            <person name="Lai Q."/>
            <person name="Hu Z."/>
            <person name="Shao Z."/>
        </authorList>
    </citation>
    <scope>NUCLEOTIDE SEQUENCE [LARGE SCALE GENOMIC DNA]</scope>
    <source>
        <strain evidence="1 3">CLL-7-23</strain>
    </source>
</reference>
<protein>
    <recommendedName>
        <fullName evidence="4">Helix-turn-helix domain containing protein</fullName>
    </recommendedName>
</protein>
<proteinExistence type="predicted"/>
<comment type="caution">
    <text evidence="1">The sequence shown here is derived from an EMBL/GenBank/DDBJ whole genome shotgun (WGS) entry which is preliminary data.</text>
</comment>
<evidence type="ECO:0000313" key="3">
    <source>
        <dbReference type="Proteomes" id="UP001211894"/>
    </source>
</evidence>
<sequence length="69" mass="8076">MGVYIMLDHCNFDWQPDEVEKIESYWQGGLPIERIAKIVKRPVKEVFLLLYDRAELGHIREREGGIFGA</sequence>
<dbReference type="RefSeq" id="WP_270802208.1">
    <property type="nucleotide sequence ID" value="NZ_JAQFWW010000004.1"/>
</dbReference>
<dbReference type="EMBL" id="JAQKAB010000019">
    <property type="protein sequence ID" value="MDA7028499.1"/>
    <property type="molecule type" value="Genomic_DNA"/>
</dbReference>
<dbReference type="EMBL" id="JAQKAB010000018">
    <property type="protein sequence ID" value="MDA7028483.1"/>
    <property type="molecule type" value="Genomic_DNA"/>
</dbReference>
<evidence type="ECO:0000313" key="1">
    <source>
        <dbReference type="EMBL" id="MDA7028483.1"/>
    </source>
</evidence>
<accession>A0ABT4X897</accession>
<gene>
    <name evidence="1" type="ORF">PJ311_18250</name>
    <name evidence="2" type="ORF">PJ311_18330</name>
</gene>